<keyword evidence="7 15" id="KW-0547">Nucleotide-binding</keyword>
<evidence type="ECO:0000256" key="1">
    <source>
        <dbReference type="ARBA" id="ARBA00004496"/>
    </source>
</evidence>
<evidence type="ECO:0000259" key="17">
    <source>
        <dbReference type="PROSITE" id="PS50886"/>
    </source>
</evidence>
<dbReference type="EC" id="6.1.1.10" evidence="3"/>
<dbReference type="GO" id="GO:0010494">
    <property type="term" value="C:cytoplasmic stress granule"/>
    <property type="evidence" value="ECO:0007669"/>
    <property type="project" value="UniProtKB-ARBA"/>
</dbReference>
<evidence type="ECO:0000256" key="8">
    <source>
        <dbReference type="ARBA" id="ARBA00022840"/>
    </source>
</evidence>
<evidence type="ECO:0000256" key="6">
    <source>
        <dbReference type="ARBA" id="ARBA00022598"/>
    </source>
</evidence>
<feature type="region of interest" description="Disordered" evidence="16">
    <location>
        <begin position="615"/>
        <end position="647"/>
    </location>
</feature>
<keyword evidence="5 14" id="KW-0820">tRNA-binding</keyword>
<dbReference type="Proteomes" id="UP000251714">
    <property type="component" value="Unassembled WGS sequence"/>
</dbReference>
<dbReference type="PANTHER" id="PTHR45765">
    <property type="entry name" value="METHIONINE--TRNA LIGASE"/>
    <property type="match status" value="1"/>
</dbReference>
<dbReference type="SUPFAM" id="SSF57770">
    <property type="entry name" value="Methionyl-tRNA synthetase (MetRS), Zn-domain"/>
    <property type="match status" value="1"/>
</dbReference>
<name>A0A365MPG0_GIBIN</name>
<dbReference type="SUPFAM" id="SSF52374">
    <property type="entry name" value="Nucleotidylyl transferase"/>
    <property type="match status" value="1"/>
</dbReference>
<accession>A0A365MPG0</accession>
<dbReference type="InterPro" id="IPR033911">
    <property type="entry name" value="MetRS_core"/>
</dbReference>
<comment type="caution">
    <text evidence="18">The sequence shown here is derived from an EMBL/GenBank/DDBJ whole genome shotgun (WGS) entry which is preliminary data.</text>
</comment>
<feature type="domain" description="TRNA-binding" evidence="17">
    <location>
        <begin position="651"/>
        <end position="772"/>
    </location>
</feature>
<feature type="compositionally biased region" description="Polar residues" evidence="16">
    <location>
        <begin position="617"/>
        <end position="633"/>
    </location>
</feature>
<evidence type="ECO:0000256" key="12">
    <source>
        <dbReference type="ARBA" id="ARBA00030904"/>
    </source>
</evidence>
<dbReference type="GO" id="GO:0017101">
    <property type="term" value="C:aminoacyl-tRNA synthetase multienzyme complex"/>
    <property type="evidence" value="ECO:0007669"/>
    <property type="project" value="TreeGrafter"/>
</dbReference>
<keyword evidence="11 15" id="KW-0030">Aminoacyl-tRNA synthetase</keyword>
<dbReference type="CDD" id="cd07957">
    <property type="entry name" value="Anticodon_Ia_Met"/>
    <property type="match status" value="1"/>
</dbReference>
<sequence length="853" mass="95256">MPTALLRNIQSIRYRLQQDFQSTDITRKKRVSTMENRRISSNVELLRRQTNPLPIPGQRNVLVTSALPYVNNVPHLGNIIGSVLSADVFSRYNKAQNRTTLFVSGTDEYGTATETRALQEGVTPQELCDKYHSLHRQMYDWFDIEFDYFGRTSTPKQTEISQHIFTSLHRNRLFEEQTALQPYCPEHNAFLADRFVEGSCPRCQYEDARGDQCDKCGNLLSALDLVNPRCKLDGATPAPRETRHQYLRLDKLEERVANWFSASVKAGGWSKNGARITETLLKEGLIPRPITRDLKWGTPVPLPGYESKVLYVWFDACIGYISITASHTPDWELWWRSPDEVKLYQFMGKDNVPFHSTVFPSTLIGTGETWTKCHYPDATDYLNYEDGKFSKSRGIGVFGNDAAATGLSASVWRYYLLSTRPETGDTRFDWTSFMFKNNSELLSNLGNLANRLIKFTIKHFNGRVPDYPSKINNESFSSLSQDVNQLLAKYLDSMEAVRLRSGLEIAMGISTRGNQYLTENAFGSALVADDFDRAASVVAHGLNLVYLLSALIYPYMPSTAADITAQLNAPLRAIPEQWNGQDLLPGHQIGEPRHLFRKIDKKQIEEWRQRFGGTAELSGNNSIPGNANSAKVRQQQKEPKGGPGEAMRSFLPGMIDLRVGKILRAVEHPNADSLYVSTIDCGDLPGTANTAWDEEYGTTVRTVCSGLNGKIPLVDLQGRPVVVVANLKPVNMRGVRSAAMLLAAEPRDSRDGGSCIELVEPPTDARTGERLHFEGWESCTPDPVLKPKEKLWDILQVALSTNSKREVVILSDKIIANVAPSSFNGVSGSSDSRLVSNNGLSCSVTSLDHAIVR</sequence>
<dbReference type="InterPro" id="IPR009080">
    <property type="entry name" value="tRNAsynth_Ia_anticodon-bd"/>
</dbReference>
<dbReference type="SUPFAM" id="SSF50249">
    <property type="entry name" value="Nucleic acid-binding proteins"/>
    <property type="match status" value="1"/>
</dbReference>
<dbReference type="InterPro" id="IPR015413">
    <property type="entry name" value="Methionyl/Leucyl_tRNA_Synth"/>
</dbReference>
<dbReference type="GO" id="GO:0005829">
    <property type="term" value="C:cytosol"/>
    <property type="evidence" value="ECO:0007669"/>
    <property type="project" value="TreeGrafter"/>
</dbReference>
<dbReference type="Gene3D" id="2.40.50.140">
    <property type="entry name" value="Nucleic acid-binding proteins"/>
    <property type="match status" value="1"/>
</dbReference>
<dbReference type="Gene3D" id="2.20.28.20">
    <property type="entry name" value="Methionyl-tRNA synthetase, Zn-domain"/>
    <property type="match status" value="1"/>
</dbReference>
<dbReference type="AlphaFoldDB" id="A0A365MPG0"/>
<evidence type="ECO:0000313" key="19">
    <source>
        <dbReference type="Proteomes" id="UP000251714"/>
    </source>
</evidence>
<dbReference type="NCBIfam" id="TIGR00398">
    <property type="entry name" value="metG"/>
    <property type="match status" value="1"/>
</dbReference>
<dbReference type="SUPFAM" id="SSF47323">
    <property type="entry name" value="Anticodon-binding domain of a subclass of class I aminoacyl-tRNA synthetases"/>
    <property type="match status" value="1"/>
</dbReference>
<evidence type="ECO:0000256" key="2">
    <source>
        <dbReference type="ARBA" id="ARBA00005594"/>
    </source>
</evidence>
<evidence type="ECO:0000256" key="7">
    <source>
        <dbReference type="ARBA" id="ARBA00022741"/>
    </source>
</evidence>
<evidence type="ECO:0000256" key="14">
    <source>
        <dbReference type="PROSITE-ProRule" id="PRU00209"/>
    </source>
</evidence>
<dbReference type="CDD" id="cd00814">
    <property type="entry name" value="MetRS_core"/>
    <property type="match status" value="1"/>
</dbReference>
<evidence type="ECO:0000256" key="11">
    <source>
        <dbReference type="ARBA" id="ARBA00023146"/>
    </source>
</evidence>
<keyword evidence="10 15" id="KW-0648">Protein biosynthesis</keyword>
<dbReference type="GO" id="GO:0006431">
    <property type="term" value="P:methionyl-tRNA aminoacylation"/>
    <property type="evidence" value="ECO:0007669"/>
    <property type="project" value="InterPro"/>
</dbReference>
<dbReference type="InterPro" id="IPR001412">
    <property type="entry name" value="aa-tRNA-synth_I_CS"/>
</dbReference>
<organism evidence="18 19">
    <name type="scientific">Gibberella intermedia</name>
    <name type="common">Bulb rot disease fungus</name>
    <name type="synonym">Fusarium proliferatum</name>
    <dbReference type="NCBI Taxonomy" id="948311"/>
    <lineage>
        <taxon>Eukaryota</taxon>
        <taxon>Fungi</taxon>
        <taxon>Dikarya</taxon>
        <taxon>Ascomycota</taxon>
        <taxon>Pezizomycotina</taxon>
        <taxon>Sordariomycetes</taxon>
        <taxon>Hypocreomycetidae</taxon>
        <taxon>Hypocreales</taxon>
        <taxon>Nectriaceae</taxon>
        <taxon>Fusarium</taxon>
        <taxon>Fusarium fujikuroi species complex</taxon>
    </lineage>
</organism>
<dbReference type="GO" id="GO:0017102">
    <property type="term" value="C:methionyl glutamyl tRNA synthetase complex"/>
    <property type="evidence" value="ECO:0007669"/>
    <property type="project" value="UniProtKB-ARBA"/>
</dbReference>
<dbReference type="PROSITE" id="PS00178">
    <property type="entry name" value="AA_TRNA_LIGASE_I"/>
    <property type="match status" value="1"/>
</dbReference>
<evidence type="ECO:0000256" key="9">
    <source>
        <dbReference type="ARBA" id="ARBA00022884"/>
    </source>
</evidence>
<comment type="subcellular location">
    <subcellularLocation>
        <location evidence="1">Cytoplasm</location>
    </subcellularLocation>
</comment>
<keyword evidence="9 14" id="KW-0694">RNA-binding</keyword>
<keyword evidence="8 15" id="KW-0067">ATP-binding</keyword>
<reference evidence="18 19" key="1">
    <citation type="submission" date="2017-12" db="EMBL/GenBank/DDBJ databases">
        <title>Genome sequence of the mycotoxigenic crop pathogen Fusarium proliferatum, strain ITEM 2341 from Date Palm.</title>
        <authorList>
            <person name="Almiman B.F."/>
            <person name="Shittu T.A."/>
            <person name="Muthumeenakshi S."/>
            <person name="Baroncelli R."/>
            <person name="Sreenivasaprasada S."/>
        </authorList>
    </citation>
    <scope>NUCLEOTIDE SEQUENCE [LARGE SCALE GENOMIC DNA]</scope>
    <source>
        <strain evidence="18 19">ITEM 2341</strain>
    </source>
</reference>
<dbReference type="InterPro" id="IPR041872">
    <property type="entry name" value="Anticodon_Met"/>
</dbReference>
<dbReference type="InterPro" id="IPR014758">
    <property type="entry name" value="Met-tRNA_synth"/>
</dbReference>
<protein>
    <recommendedName>
        <fullName evidence="3">methionine--tRNA ligase</fullName>
        <ecNumber evidence="3">6.1.1.10</ecNumber>
    </recommendedName>
    <alternativeName>
        <fullName evidence="12">Methionyl-tRNA synthetase</fullName>
    </alternativeName>
</protein>
<evidence type="ECO:0000256" key="3">
    <source>
        <dbReference type="ARBA" id="ARBA00012838"/>
    </source>
</evidence>
<dbReference type="FunFam" id="1.10.730.10:FF:000037">
    <property type="entry name" value="Methionyl-tRNA synthetase"/>
    <property type="match status" value="1"/>
</dbReference>
<dbReference type="InterPro" id="IPR002547">
    <property type="entry name" value="tRNA-bd_dom"/>
</dbReference>
<dbReference type="InterPro" id="IPR029038">
    <property type="entry name" value="MetRS_Zn"/>
</dbReference>
<gene>
    <name evidence="18" type="ORF">FPRO05_04978</name>
</gene>
<dbReference type="Gene3D" id="3.40.50.620">
    <property type="entry name" value="HUPs"/>
    <property type="match status" value="1"/>
</dbReference>
<evidence type="ECO:0000256" key="10">
    <source>
        <dbReference type="ARBA" id="ARBA00022917"/>
    </source>
</evidence>
<evidence type="ECO:0000313" key="18">
    <source>
        <dbReference type="EMBL" id="RBA10389.1"/>
    </source>
</evidence>
<dbReference type="InterPro" id="IPR014729">
    <property type="entry name" value="Rossmann-like_a/b/a_fold"/>
</dbReference>
<dbReference type="PRINTS" id="PR01041">
    <property type="entry name" value="TRNASYNTHMET"/>
</dbReference>
<evidence type="ECO:0000256" key="15">
    <source>
        <dbReference type="RuleBase" id="RU363039"/>
    </source>
</evidence>
<dbReference type="Pfam" id="PF01588">
    <property type="entry name" value="tRNA_bind"/>
    <property type="match status" value="1"/>
</dbReference>
<dbReference type="InterPro" id="IPR012340">
    <property type="entry name" value="NA-bd_OB-fold"/>
</dbReference>
<keyword evidence="4" id="KW-0963">Cytoplasm</keyword>
<keyword evidence="6 15" id="KW-0436">Ligase</keyword>
<dbReference type="EMBL" id="PKMI01000061">
    <property type="protein sequence ID" value="RBA10389.1"/>
    <property type="molecule type" value="Genomic_DNA"/>
</dbReference>
<dbReference type="PANTHER" id="PTHR45765:SF1">
    <property type="entry name" value="METHIONINE--TRNA LIGASE, CYTOPLASMIC"/>
    <property type="match status" value="1"/>
</dbReference>
<dbReference type="PROSITE" id="PS50886">
    <property type="entry name" value="TRBD"/>
    <property type="match status" value="1"/>
</dbReference>
<comment type="catalytic activity">
    <reaction evidence="13">
        <text>tRNA(Met) + L-methionine + ATP = L-methionyl-tRNA(Met) + AMP + diphosphate</text>
        <dbReference type="Rhea" id="RHEA:13481"/>
        <dbReference type="Rhea" id="RHEA-COMP:9667"/>
        <dbReference type="Rhea" id="RHEA-COMP:9698"/>
        <dbReference type="ChEBI" id="CHEBI:30616"/>
        <dbReference type="ChEBI" id="CHEBI:33019"/>
        <dbReference type="ChEBI" id="CHEBI:57844"/>
        <dbReference type="ChEBI" id="CHEBI:78442"/>
        <dbReference type="ChEBI" id="CHEBI:78530"/>
        <dbReference type="ChEBI" id="CHEBI:456215"/>
        <dbReference type="EC" id="6.1.1.10"/>
    </reaction>
</comment>
<dbReference type="GO" id="GO:0000049">
    <property type="term" value="F:tRNA binding"/>
    <property type="evidence" value="ECO:0007669"/>
    <property type="project" value="UniProtKB-UniRule"/>
</dbReference>
<proteinExistence type="inferred from homology"/>
<comment type="similarity">
    <text evidence="2 15">Belongs to the class-I aminoacyl-tRNA synthetase family.</text>
</comment>
<dbReference type="InterPro" id="IPR023458">
    <property type="entry name" value="Met-tRNA_ligase_1"/>
</dbReference>
<evidence type="ECO:0000256" key="16">
    <source>
        <dbReference type="SAM" id="MobiDB-lite"/>
    </source>
</evidence>
<dbReference type="NCBIfam" id="NF001100">
    <property type="entry name" value="PRK00133.1"/>
    <property type="match status" value="1"/>
</dbReference>
<dbReference type="Gene3D" id="1.10.730.10">
    <property type="entry name" value="Isoleucyl-tRNA Synthetase, Domain 1"/>
    <property type="match status" value="1"/>
</dbReference>
<dbReference type="Pfam" id="PF09334">
    <property type="entry name" value="tRNA-synt_1g"/>
    <property type="match status" value="1"/>
</dbReference>
<evidence type="ECO:0000256" key="4">
    <source>
        <dbReference type="ARBA" id="ARBA00022490"/>
    </source>
</evidence>
<dbReference type="GO" id="GO:0005524">
    <property type="term" value="F:ATP binding"/>
    <property type="evidence" value="ECO:0007669"/>
    <property type="project" value="UniProtKB-KW"/>
</dbReference>
<dbReference type="FunFam" id="2.20.28.20:FF:000001">
    <property type="entry name" value="Methionine--tRNA ligase"/>
    <property type="match status" value="1"/>
</dbReference>
<evidence type="ECO:0000256" key="13">
    <source>
        <dbReference type="ARBA" id="ARBA00047364"/>
    </source>
</evidence>
<evidence type="ECO:0000256" key="5">
    <source>
        <dbReference type="ARBA" id="ARBA00022555"/>
    </source>
</evidence>
<dbReference type="Pfam" id="PF19303">
    <property type="entry name" value="Anticodon_3"/>
    <property type="match status" value="1"/>
</dbReference>
<dbReference type="GO" id="GO:0004825">
    <property type="term" value="F:methionine-tRNA ligase activity"/>
    <property type="evidence" value="ECO:0007669"/>
    <property type="project" value="UniProtKB-EC"/>
</dbReference>